<evidence type="ECO:0000256" key="3">
    <source>
        <dbReference type="ARBA" id="ARBA00022833"/>
    </source>
</evidence>
<dbReference type="EMBL" id="JARKIB010000024">
    <property type="protein sequence ID" value="KAJ7766051.1"/>
    <property type="molecule type" value="Genomic_DNA"/>
</dbReference>
<evidence type="ECO:0000313" key="6">
    <source>
        <dbReference type="EMBL" id="KAJ7766051.1"/>
    </source>
</evidence>
<reference evidence="6" key="1">
    <citation type="submission" date="2023-03" db="EMBL/GenBank/DDBJ databases">
        <title>Massive genome expansion in bonnet fungi (Mycena s.s.) driven by repeated elements and novel gene families across ecological guilds.</title>
        <authorList>
            <consortium name="Lawrence Berkeley National Laboratory"/>
            <person name="Harder C.B."/>
            <person name="Miyauchi S."/>
            <person name="Viragh M."/>
            <person name="Kuo A."/>
            <person name="Thoen E."/>
            <person name="Andreopoulos B."/>
            <person name="Lu D."/>
            <person name="Skrede I."/>
            <person name="Drula E."/>
            <person name="Henrissat B."/>
            <person name="Morin E."/>
            <person name="Kohler A."/>
            <person name="Barry K."/>
            <person name="LaButti K."/>
            <person name="Morin E."/>
            <person name="Salamov A."/>
            <person name="Lipzen A."/>
            <person name="Mereny Z."/>
            <person name="Hegedus B."/>
            <person name="Baldrian P."/>
            <person name="Stursova M."/>
            <person name="Weitz H."/>
            <person name="Taylor A."/>
            <person name="Grigoriev I.V."/>
            <person name="Nagy L.G."/>
            <person name="Martin F."/>
            <person name="Kauserud H."/>
        </authorList>
    </citation>
    <scope>NUCLEOTIDE SEQUENCE</scope>
    <source>
        <strain evidence="6">CBHHK182m</strain>
    </source>
</reference>
<keyword evidence="3" id="KW-0862">Zinc</keyword>
<evidence type="ECO:0000256" key="4">
    <source>
        <dbReference type="PROSITE-ProRule" id="PRU00134"/>
    </source>
</evidence>
<sequence length="172" mass="19178">MDLCDAGCKKPGAMRCSGCKVVRYCGGECQKLDWKTHKLDCKSLAASGKPRTTHCTGCKRRFGEYIGEVDTICPDCGYAACESCVCHNRRGTCYCADSNFGHKYCERVPEWYHFAGRTGDLYRGDNHPDQYVADGHDIPASQWETEPRACGNCGETKLCVRPGYICQNFLCQ</sequence>
<evidence type="ECO:0000313" key="7">
    <source>
        <dbReference type="Proteomes" id="UP001215598"/>
    </source>
</evidence>
<dbReference type="SUPFAM" id="SSF144232">
    <property type="entry name" value="HIT/MYND zinc finger-like"/>
    <property type="match status" value="1"/>
</dbReference>
<proteinExistence type="predicted"/>
<dbReference type="Proteomes" id="UP001215598">
    <property type="component" value="Unassembled WGS sequence"/>
</dbReference>
<keyword evidence="7" id="KW-1185">Reference proteome</keyword>
<dbReference type="AlphaFoldDB" id="A0AAD7JNA6"/>
<dbReference type="GO" id="GO:0008270">
    <property type="term" value="F:zinc ion binding"/>
    <property type="evidence" value="ECO:0007669"/>
    <property type="project" value="UniProtKB-KW"/>
</dbReference>
<gene>
    <name evidence="6" type="ORF">B0H16DRAFT_1522884</name>
</gene>
<accession>A0AAD7JNA6</accession>
<evidence type="ECO:0000256" key="2">
    <source>
        <dbReference type="ARBA" id="ARBA00022771"/>
    </source>
</evidence>
<dbReference type="InterPro" id="IPR002893">
    <property type="entry name" value="Znf_MYND"/>
</dbReference>
<organism evidence="6 7">
    <name type="scientific">Mycena metata</name>
    <dbReference type="NCBI Taxonomy" id="1033252"/>
    <lineage>
        <taxon>Eukaryota</taxon>
        <taxon>Fungi</taxon>
        <taxon>Dikarya</taxon>
        <taxon>Basidiomycota</taxon>
        <taxon>Agaricomycotina</taxon>
        <taxon>Agaricomycetes</taxon>
        <taxon>Agaricomycetidae</taxon>
        <taxon>Agaricales</taxon>
        <taxon>Marasmiineae</taxon>
        <taxon>Mycenaceae</taxon>
        <taxon>Mycena</taxon>
    </lineage>
</organism>
<dbReference type="Gene3D" id="6.10.140.2220">
    <property type="match status" value="1"/>
</dbReference>
<keyword evidence="2 4" id="KW-0863">Zinc-finger</keyword>
<dbReference type="Pfam" id="PF01753">
    <property type="entry name" value="zf-MYND"/>
    <property type="match status" value="1"/>
</dbReference>
<name>A0AAD7JNA6_9AGAR</name>
<evidence type="ECO:0000256" key="1">
    <source>
        <dbReference type="ARBA" id="ARBA00022723"/>
    </source>
</evidence>
<evidence type="ECO:0000259" key="5">
    <source>
        <dbReference type="PROSITE" id="PS50865"/>
    </source>
</evidence>
<protein>
    <recommendedName>
        <fullName evidence="5">MYND-type domain-containing protein</fullName>
    </recommendedName>
</protein>
<dbReference type="PROSITE" id="PS50865">
    <property type="entry name" value="ZF_MYND_2"/>
    <property type="match status" value="1"/>
</dbReference>
<feature type="domain" description="MYND-type" evidence="5">
    <location>
        <begin position="1"/>
        <end position="41"/>
    </location>
</feature>
<keyword evidence="1" id="KW-0479">Metal-binding</keyword>
<dbReference type="PROSITE" id="PS01360">
    <property type="entry name" value="ZF_MYND_1"/>
    <property type="match status" value="1"/>
</dbReference>
<comment type="caution">
    <text evidence="6">The sequence shown here is derived from an EMBL/GenBank/DDBJ whole genome shotgun (WGS) entry which is preliminary data.</text>
</comment>